<dbReference type="RefSeq" id="XP_003854306.1">
    <property type="nucleotide sequence ID" value="XM_003854258.1"/>
</dbReference>
<dbReference type="PANTHER" id="PTHR47843">
    <property type="entry name" value="BTB DOMAIN-CONTAINING PROTEIN-RELATED"/>
    <property type="match status" value="1"/>
</dbReference>
<keyword evidence="4" id="KW-1185">Reference proteome</keyword>
<dbReference type="HOGENOM" id="CLU_788029_0_0_1"/>
<dbReference type="PANTHER" id="PTHR47843:SF5">
    <property type="entry name" value="BTB_POZ DOMAIN PROTEIN"/>
    <property type="match status" value="1"/>
</dbReference>
<protein>
    <recommendedName>
        <fullName evidence="2">BTB domain-containing protein</fullName>
    </recommendedName>
</protein>
<feature type="region of interest" description="Disordered" evidence="1">
    <location>
        <begin position="107"/>
        <end position="127"/>
    </location>
</feature>
<dbReference type="SMART" id="SM00225">
    <property type="entry name" value="BTB"/>
    <property type="match status" value="1"/>
</dbReference>
<dbReference type="KEGG" id="ztr:MYCGRDRAFT_91926"/>
<dbReference type="Proteomes" id="UP000008062">
    <property type="component" value="Chromosome 3"/>
</dbReference>
<sequence>MTLRMQHELVHASVSDHEMSTSSLSGAFAAKANSTAAADDSDIVLRCGDRTWTVSKSALVAHSKTLKSALEGEWQEASEGVYHFRDDDPAAVEAMVAFISRDGVYPLEEDDSDSSVMDEDDINPSLTDDSDLSSLVISEDDKDCPITDCKLHLKVYNFADKYDITALATVAAAQFTRLGFSDVLRPQFSQVIRELYENSPDNSTTREMKVSVVSACAKYEGIMTGGLYQSFRELLTDIIPFALAFQQEVLANDTERQKRAIAEATRQQKEAIRAATTSKLATLDAHIASPRHPWAKIECQNENCKENFVIHWIHGWSAKAYYCPYCLTPFTRNSHRVFTWGEPQDRVKKMGG</sequence>
<dbReference type="EMBL" id="CM001198">
    <property type="protein sequence ID" value="EGP89282.1"/>
    <property type="molecule type" value="Genomic_DNA"/>
</dbReference>
<dbReference type="InParanoid" id="F9X7W9"/>
<organism evidence="3 4">
    <name type="scientific">Zymoseptoria tritici (strain CBS 115943 / IPO323)</name>
    <name type="common">Speckled leaf blotch fungus</name>
    <name type="synonym">Septoria tritici</name>
    <dbReference type="NCBI Taxonomy" id="336722"/>
    <lineage>
        <taxon>Eukaryota</taxon>
        <taxon>Fungi</taxon>
        <taxon>Dikarya</taxon>
        <taxon>Ascomycota</taxon>
        <taxon>Pezizomycotina</taxon>
        <taxon>Dothideomycetes</taxon>
        <taxon>Dothideomycetidae</taxon>
        <taxon>Mycosphaerellales</taxon>
        <taxon>Mycosphaerellaceae</taxon>
        <taxon>Zymoseptoria</taxon>
    </lineage>
</organism>
<dbReference type="CDD" id="cd18186">
    <property type="entry name" value="BTB_POZ_ZBTB_KLHL-like"/>
    <property type="match status" value="1"/>
</dbReference>
<gene>
    <name evidence="3" type="ORF">MYCGRDRAFT_91926</name>
</gene>
<dbReference type="OMA" id="CAFEILR"/>
<dbReference type="PROSITE" id="PS50097">
    <property type="entry name" value="BTB"/>
    <property type="match status" value="1"/>
</dbReference>
<name>F9X7W9_ZYMTI</name>
<dbReference type="Pfam" id="PF00651">
    <property type="entry name" value="BTB"/>
    <property type="match status" value="1"/>
</dbReference>
<reference evidence="3 4" key="1">
    <citation type="journal article" date="2011" name="PLoS Genet.">
        <title>Finished genome of the fungal wheat pathogen Mycosphaerella graminicola reveals dispensome structure, chromosome plasticity, and stealth pathogenesis.</title>
        <authorList>
            <person name="Goodwin S.B."/>
            <person name="Ben M'barek S."/>
            <person name="Dhillon B."/>
            <person name="Wittenberg A.H.J."/>
            <person name="Crane C.F."/>
            <person name="Hane J.K."/>
            <person name="Foster A.J."/>
            <person name="Van der Lee T.A.J."/>
            <person name="Grimwood J."/>
            <person name="Aerts A."/>
            <person name="Antoniw J."/>
            <person name="Bailey A."/>
            <person name="Bluhm B."/>
            <person name="Bowler J."/>
            <person name="Bristow J."/>
            <person name="van der Burgt A."/>
            <person name="Canto-Canche B."/>
            <person name="Churchill A.C.L."/>
            <person name="Conde-Ferraez L."/>
            <person name="Cools H.J."/>
            <person name="Coutinho P.M."/>
            <person name="Csukai M."/>
            <person name="Dehal P."/>
            <person name="De Wit P."/>
            <person name="Donzelli B."/>
            <person name="van de Geest H.C."/>
            <person name="van Ham R.C.H.J."/>
            <person name="Hammond-Kosack K.E."/>
            <person name="Henrissat B."/>
            <person name="Kilian A."/>
            <person name="Kobayashi A.K."/>
            <person name="Koopmann E."/>
            <person name="Kourmpetis Y."/>
            <person name="Kuzniar A."/>
            <person name="Lindquist E."/>
            <person name="Lombard V."/>
            <person name="Maliepaard C."/>
            <person name="Martins N."/>
            <person name="Mehrabi R."/>
            <person name="Nap J.P.H."/>
            <person name="Ponomarenko A."/>
            <person name="Rudd J.J."/>
            <person name="Salamov A."/>
            <person name="Schmutz J."/>
            <person name="Schouten H.J."/>
            <person name="Shapiro H."/>
            <person name="Stergiopoulos I."/>
            <person name="Torriani S.F.F."/>
            <person name="Tu H."/>
            <person name="de Vries R.P."/>
            <person name="Waalwijk C."/>
            <person name="Ware S.B."/>
            <person name="Wiebenga A."/>
            <person name="Zwiers L.-H."/>
            <person name="Oliver R.P."/>
            <person name="Grigoriev I.V."/>
            <person name="Kema G.H.J."/>
        </authorList>
    </citation>
    <scope>NUCLEOTIDE SEQUENCE [LARGE SCALE GENOMIC DNA]</scope>
    <source>
        <strain evidence="4">CBS 115943 / IPO323</strain>
    </source>
</reference>
<feature type="compositionally biased region" description="Acidic residues" evidence="1">
    <location>
        <begin position="107"/>
        <end position="122"/>
    </location>
</feature>
<dbReference type="GeneID" id="13404312"/>
<dbReference type="InterPro" id="IPR000210">
    <property type="entry name" value="BTB/POZ_dom"/>
</dbReference>
<dbReference type="VEuPathDB" id="FungiDB:ZTRI_3.793"/>
<dbReference type="OrthoDB" id="6359816at2759"/>
<dbReference type="Gene3D" id="3.30.710.10">
    <property type="entry name" value="Potassium Channel Kv1.1, Chain A"/>
    <property type="match status" value="1"/>
</dbReference>
<evidence type="ECO:0000313" key="4">
    <source>
        <dbReference type="Proteomes" id="UP000008062"/>
    </source>
</evidence>
<evidence type="ECO:0000313" key="3">
    <source>
        <dbReference type="EMBL" id="EGP89282.1"/>
    </source>
</evidence>
<dbReference type="STRING" id="336722.F9X7W9"/>
<dbReference type="SUPFAM" id="SSF54695">
    <property type="entry name" value="POZ domain"/>
    <property type="match status" value="1"/>
</dbReference>
<dbReference type="AlphaFoldDB" id="F9X7W9"/>
<dbReference type="InterPro" id="IPR011333">
    <property type="entry name" value="SKP1/BTB/POZ_sf"/>
</dbReference>
<accession>F9X7W9</accession>
<evidence type="ECO:0000259" key="2">
    <source>
        <dbReference type="PROSITE" id="PS50097"/>
    </source>
</evidence>
<evidence type="ECO:0000256" key="1">
    <source>
        <dbReference type="SAM" id="MobiDB-lite"/>
    </source>
</evidence>
<feature type="domain" description="BTB" evidence="2">
    <location>
        <begin position="41"/>
        <end position="99"/>
    </location>
</feature>
<proteinExistence type="predicted"/>